<evidence type="ECO:0000313" key="1">
    <source>
        <dbReference type="EMBL" id="MCM2390780.1"/>
    </source>
</evidence>
<keyword evidence="2" id="KW-1185">Reference proteome</keyword>
<dbReference type="Proteomes" id="UP001431429">
    <property type="component" value="Unassembled WGS sequence"/>
</dbReference>
<accession>A0ABT0UQU9</accession>
<name>A0ABT0UQU9_9ACTN</name>
<evidence type="ECO:0000313" key="2">
    <source>
        <dbReference type="Proteomes" id="UP001431429"/>
    </source>
</evidence>
<reference evidence="1" key="1">
    <citation type="submission" date="2022-06" db="EMBL/GenBank/DDBJ databases">
        <title>Genome public.</title>
        <authorList>
            <person name="Sun Q."/>
        </authorList>
    </citation>
    <scope>NUCLEOTIDE SEQUENCE</scope>
    <source>
        <strain evidence="1">CWNU-1</strain>
    </source>
</reference>
<dbReference type="EMBL" id="JAMQAW010000026">
    <property type="protein sequence ID" value="MCM2390780.1"/>
    <property type="molecule type" value="Genomic_DNA"/>
</dbReference>
<proteinExistence type="predicted"/>
<comment type="caution">
    <text evidence="1">The sequence shown here is derived from an EMBL/GenBank/DDBJ whole genome shotgun (WGS) entry which is preliminary data.</text>
</comment>
<protein>
    <recommendedName>
        <fullName evidence="3">ABM domain-containing protein</fullName>
    </recommendedName>
</protein>
<sequence>MAILMHATLPGVTTEQYDTLNTELQALPGDTFAGCLTHVCVAGSSGIEVYDLWESQEAMEKFFTVMMPVTERLGMTGPPQAPDQSEVYNYWVAKR</sequence>
<organism evidence="1 2">
    <name type="scientific">Streptomyces albipurpureus</name>
    <dbReference type="NCBI Taxonomy" id="2897419"/>
    <lineage>
        <taxon>Bacteria</taxon>
        <taxon>Bacillati</taxon>
        <taxon>Actinomycetota</taxon>
        <taxon>Actinomycetes</taxon>
        <taxon>Kitasatosporales</taxon>
        <taxon>Streptomycetaceae</taxon>
        <taxon>Streptomyces</taxon>
    </lineage>
</organism>
<dbReference type="RefSeq" id="WP_250921121.1">
    <property type="nucleotide sequence ID" value="NZ_JAMQAW010000026.1"/>
</dbReference>
<gene>
    <name evidence="1" type="ORF">NBG84_21170</name>
</gene>
<evidence type="ECO:0008006" key="3">
    <source>
        <dbReference type="Google" id="ProtNLM"/>
    </source>
</evidence>